<dbReference type="Pfam" id="PF08513">
    <property type="entry name" value="LisH"/>
    <property type="match status" value="1"/>
</dbReference>
<dbReference type="AlphaFoldDB" id="J3P004"/>
<dbReference type="InterPro" id="IPR006594">
    <property type="entry name" value="LisH"/>
</dbReference>
<evidence type="ECO:0000259" key="4">
    <source>
        <dbReference type="PROSITE" id="PS50897"/>
    </source>
</evidence>
<accession>J3P004</accession>
<dbReference type="Proteomes" id="UP000006039">
    <property type="component" value="Unassembled WGS sequence"/>
</dbReference>
<evidence type="ECO:0000313" key="7">
    <source>
        <dbReference type="Proteomes" id="UP000006039"/>
    </source>
</evidence>
<proteinExistence type="predicted"/>
<reference evidence="5" key="3">
    <citation type="submission" date="2010-09" db="EMBL/GenBank/DDBJ databases">
        <title>Annotation of Gaeumannomyces graminis var. tritici R3-111a-1.</title>
        <authorList>
            <consortium name="The Broad Institute Genome Sequencing Platform"/>
            <person name="Ma L.-J."/>
            <person name="Dead R."/>
            <person name="Young S.K."/>
            <person name="Zeng Q."/>
            <person name="Gargeya S."/>
            <person name="Fitzgerald M."/>
            <person name="Haas B."/>
            <person name="Abouelleil A."/>
            <person name="Alvarado L."/>
            <person name="Arachchi H.M."/>
            <person name="Berlin A."/>
            <person name="Brown A."/>
            <person name="Chapman S.B."/>
            <person name="Chen Z."/>
            <person name="Dunbar C."/>
            <person name="Freedman E."/>
            <person name="Gearin G."/>
            <person name="Gellesch M."/>
            <person name="Goldberg J."/>
            <person name="Griggs A."/>
            <person name="Gujja S."/>
            <person name="Heiman D."/>
            <person name="Howarth C."/>
            <person name="Larson L."/>
            <person name="Lui A."/>
            <person name="MacDonald P.J.P."/>
            <person name="Mehta T."/>
            <person name="Montmayeur A."/>
            <person name="Murphy C."/>
            <person name="Neiman D."/>
            <person name="Pearson M."/>
            <person name="Priest M."/>
            <person name="Roberts A."/>
            <person name="Saif S."/>
            <person name="Shea T."/>
            <person name="Shenoy N."/>
            <person name="Sisk P."/>
            <person name="Stolte C."/>
            <person name="Sykes S."/>
            <person name="Yandava C."/>
            <person name="Wortman J."/>
            <person name="Nusbaum C."/>
            <person name="Birren B."/>
        </authorList>
    </citation>
    <scope>NUCLEOTIDE SEQUENCE</scope>
    <source>
        <strain evidence="5">R3-111a-1</strain>
    </source>
</reference>
<dbReference type="SMART" id="SM00449">
    <property type="entry name" value="SPRY"/>
    <property type="match status" value="1"/>
</dbReference>
<dbReference type="InterPro" id="IPR006595">
    <property type="entry name" value="CTLH_C"/>
</dbReference>
<reference evidence="5" key="2">
    <citation type="submission" date="2010-07" db="EMBL/GenBank/DDBJ databases">
        <authorList>
            <consortium name="The Broad Institute Genome Sequencing Platform"/>
            <consortium name="Broad Institute Genome Sequencing Center for Infectious Disease"/>
            <person name="Ma L.-J."/>
            <person name="Dead R."/>
            <person name="Young S."/>
            <person name="Zeng Q."/>
            <person name="Koehrsen M."/>
            <person name="Alvarado L."/>
            <person name="Berlin A."/>
            <person name="Chapman S.B."/>
            <person name="Chen Z."/>
            <person name="Freedman E."/>
            <person name="Gellesch M."/>
            <person name="Goldberg J."/>
            <person name="Griggs A."/>
            <person name="Gujja S."/>
            <person name="Heilman E.R."/>
            <person name="Heiman D."/>
            <person name="Hepburn T."/>
            <person name="Howarth C."/>
            <person name="Jen D."/>
            <person name="Larson L."/>
            <person name="Mehta T."/>
            <person name="Neiman D."/>
            <person name="Pearson M."/>
            <person name="Roberts A."/>
            <person name="Saif S."/>
            <person name="Shea T."/>
            <person name="Shenoy N."/>
            <person name="Sisk P."/>
            <person name="Stolte C."/>
            <person name="Sykes S."/>
            <person name="Walk T."/>
            <person name="White J."/>
            <person name="Yandava C."/>
            <person name="Haas B."/>
            <person name="Nusbaum C."/>
            <person name="Birren B."/>
        </authorList>
    </citation>
    <scope>NUCLEOTIDE SEQUENCE</scope>
    <source>
        <strain evidence="5">R3-111a-1</strain>
    </source>
</reference>
<feature type="region of interest" description="Disordered" evidence="2">
    <location>
        <begin position="1"/>
        <end position="22"/>
    </location>
</feature>
<gene>
    <name evidence="6" type="primary">20347309</name>
    <name evidence="5" type="ORF">GGTG_06851</name>
</gene>
<dbReference type="VEuPathDB" id="FungiDB:GGTG_06851"/>
<dbReference type="PANTHER" id="PTHR12864">
    <property type="entry name" value="RAN BINDING PROTEIN 9-RELATED"/>
    <property type="match status" value="1"/>
</dbReference>
<dbReference type="EnsemblFungi" id="EJT76937">
    <property type="protein sequence ID" value="EJT76937"/>
    <property type="gene ID" value="GGTG_06851"/>
</dbReference>
<dbReference type="InterPro" id="IPR003877">
    <property type="entry name" value="SPRY_dom"/>
</dbReference>
<dbReference type="InterPro" id="IPR001870">
    <property type="entry name" value="B30.2/SPRY"/>
</dbReference>
<comment type="function">
    <text evidence="1">Involved in the proteasome-dependent degradation of fructose-1,6-bisphosphatase.</text>
</comment>
<dbReference type="Gene3D" id="2.60.120.920">
    <property type="match status" value="1"/>
</dbReference>
<organism evidence="5">
    <name type="scientific">Gaeumannomyces tritici (strain R3-111a-1)</name>
    <name type="common">Wheat and barley take-all root rot fungus</name>
    <name type="synonym">Gaeumannomyces graminis var. tritici</name>
    <dbReference type="NCBI Taxonomy" id="644352"/>
    <lineage>
        <taxon>Eukaryota</taxon>
        <taxon>Fungi</taxon>
        <taxon>Dikarya</taxon>
        <taxon>Ascomycota</taxon>
        <taxon>Pezizomycotina</taxon>
        <taxon>Sordariomycetes</taxon>
        <taxon>Sordariomycetidae</taxon>
        <taxon>Magnaporthales</taxon>
        <taxon>Magnaporthaceae</taxon>
        <taxon>Gaeumannomyces</taxon>
    </lineage>
</organism>
<feature type="compositionally biased region" description="Basic residues" evidence="2">
    <location>
        <begin position="176"/>
        <end position="190"/>
    </location>
</feature>
<evidence type="ECO:0000256" key="1">
    <source>
        <dbReference type="ARBA" id="ARBA00002343"/>
    </source>
</evidence>
<dbReference type="OrthoDB" id="25503at2759"/>
<evidence type="ECO:0000256" key="2">
    <source>
        <dbReference type="SAM" id="MobiDB-lite"/>
    </source>
</evidence>
<dbReference type="PROSITE" id="PS50897">
    <property type="entry name" value="CTLH"/>
    <property type="match status" value="1"/>
</dbReference>
<dbReference type="STRING" id="644352.J3P004"/>
<feature type="compositionally biased region" description="Gly residues" evidence="2">
    <location>
        <begin position="426"/>
        <end position="437"/>
    </location>
</feature>
<keyword evidence="7" id="KW-1185">Reference proteome</keyword>
<dbReference type="InterPro" id="IPR024964">
    <property type="entry name" value="CTLH/CRA"/>
</dbReference>
<sequence>MYVPSLLRGAERDQRQTGLSESMTQANVTGELAHLKPPHSAPDLSTLLHLSPAATDHLRSSESELGLPWTCPSWNRRRGRDLASFFFSFLLRIVRDALFAFLLALVIDLPVLSEDKSTSPLWAIPLLGHPAPPEQLAARRLRTLLDTHSRTHLHTSSQPGTRTTTATTTTTTTTYKQRRSNSRQTSRKRWPNPPRSSRDHPRPSPRTQRPAMTNPYQRGGSGSGSGSASFLPDPSLHFGPRRSSSYATVASTTGPIPRLSGFAHLLNPVGAGDSYDPPDYPPSSRADMDGSSRNGAGGPGAGAGGDHGMSQNGTGAPAVRYWQLRNPQLQPQSRAFEPFYRHSLYDGFGPQAQAAAARHFTPSYLKGSTYAQRLEESHRARLAALKEGAGAMQGQAVGAGGGLGAIGAGPHHSSHHHHAAQHGMTGVSGGSSSGGAGVSAAKMTAASHRGVAFEVAEKMLGGLEAETPVTPLPTRWNKDDKWGGLEVLAEGLEVKLTGPKGPNDRERDHEACSIRADHYMPHECGIYYYEVTILASKRDETTIGIGFATKHTSMARAPGWEPESWGYHGDDGRSFAAQNGGRDYGPKFAVGDVIGCGVNFKTGSAFYTKNGGFLDVAFRDIKGKLYPSVGLKKLGDHVRANFGQTPFVFAIDAMVEKERKRIRTEVDETSTANLAPSLDETGLIQQLVLQFLQHDGYVDTARAFAEEMQSQKQALSLDPTEKVEGLSLTDDQDANNRQRIRRAILEGDIDRALWYTNKHYPRVLEANEPVYFHLKCRKFIEMIRREAELNLLAEKRAGASNGIEAHDMDLDEGGAAAWVDQMETEDGYNGASSTSDGRDLLNLAIVYGQTLQAEYKDDPRREVKKMLEEIFALVAYTNPLKAKEVAHLLDRKGRVAVAEELNSAILLSLGKSERAALENLWAQTTVLLEELRQEGGPGAFVTIQGVVDQIPTRQI</sequence>
<dbReference type="eggNOG" id="KOG1477">
    <property type="taxonomic scope" value="Eukaryota"/>
</dbReference>
<dbReference type="SMART" id="SM00668">
    <property type="entry name" value="CTLH"/>
    <property type="match status" value="1"/>
</dbReference>
<dbReference type="SMART" id="SM00667">
    <property type="entry name" value="LisH"/>
    <property type="match status" value="1"/>
</dbReference>
<dbReference type="InterPro" id="IPR013144">
    <property type="entry name" value="CRA_dom"/>
</dbReference>
<feature type="domain" description="CTLH" evidence="4">
    <location>
        <begin position="733"/>
        <end position="790"/>
    </location>
</feature>
<dbReference type="InterPro" id="IPR050618">
    <property type="entry name" value="Ubq-SigPath_Reg"/>
</dbReference>
<name>J3P004_GAET3</name>
<dbReference type="PROSITE" id="PS50896">
    <property type="entry name" value="LISH"/>
    <property type="match status" value="1"/>
</dbReference>
<feature type="region of interest" description="Disordered" evidence="2">
    <location>
        <begin position="409"/>
        <end position="438"/>
    </location>
</feature>
<feature type="compositionally biased region" description="Low complexity" evidence="2">
    <location>
        <begin position="161"/>
        <end position="174"/>
    </location>
</feature>
<evidence type="ECO:0000313" key="5">
    <source>
        <dbReference type="EMBL" id="EJT76937.1"/>
    </source>
</evidence>
<dbReference type="RefSeq" id="XP_009222937.1">
    <property type="nucleotide sequence ID" value="XM_009224673.1"/>
</dbReference>
<reference evidence="7" key="1">
    <citation type="submission" date="2010-07" db="EMBL/GenBank/DDBJ databases">
        <title>The genome sequence of Gaeumannomyces graminis var. tritici strain R3-111a-1.</title>
        <authorList>
            <consortium name="The Broad Institute Genome Sequencing Platform"/>
            <person name="Ma L.-J."/>
            <person name="Dead R."/>
            <person name="Young S."/>
            <person name="Zeng Q."/>
            <person name="Koehrsen M."/>
            <person name="Alvarado L."/>
            <person name="Berlin A."/>
            <person name="Chapman S.B."/>
            <person name="Chen Z."/>
            <person name="Freedman E."/>
            <person name="Gellesch M."/>
            <person name="Goldberg J."/>
            <person name="Griggs A."/>
            <person name="Gujja S."/>
            <person name="Heilman E.R."/>
            <person name="Heiman D."/>
            <person name="Hepburn T."/>
            <person name="Howarth C."/>
            <person name="Jen D."/>
            <person name="Larson L."/>
            <person name="Mehta T."/>
            <person name="Neiman D."/>
            <person name="Pearson M."/>
            <person name="Roberts A."/>
            <person name="Saif S."/>
            <person name="Shea T."/>
            <person name="Shenoy N."/>
            <person name="Sisk P."/>
            <person name="Stolte C."/>
            <person name="Sykes S."/>
            <person name="Walk T."/>
            <person name="White J."/>
            <person name="Yandava C."/>
            <person name="Haas B."/>
            <person name="Nusbaum C."/>
            <person name="Birren B."/>
        </authorList>
    </citation>
    <scope>NUCLEOTIDE SEQUENCE [LARGE SCALE GENOMIC DNA]</scope>
    <source>
        <strain evidence="7">R3-111a-1</strain>
    </source>
</reference>
<dbReference type="SMART" id="SM00757">
    <property type="entry name" value="CRA"/>
    <property type="match status" value="1"/>
</dbReference>
<evidence type="ECO:0000313" key="6">
    <source>
        <dbReference type="EnsemblFungi" id="EJT76937"/>
    </source>
</evidence>
<dbReference type="SUPFAM" id="SSF49899">
    <property type="entry name" value="Concanavalin A-like lectins/glucanases"/>
    <property type="match status" value="1"/>
</dbReference>
<dbReference type="PROSITE" id="PS50188">
    <property type="entry name" value="B302_SPRY"/>
    <property type="match status" value="1"/>
</dbReference>
<dbReference type="GeneID" id="20347309"/>
<feature type="compositionally biased region" description="Gly residues" evidence="2">
    <location>
        <begin position="295"/>
        <end position="307"/>
    </location>
</feature>
<protein>
    <submittedName>
        <fullName evidence="5">RanBPM</fullName>
    </submittedName>
</protein>
<evidence type="ECO:0000259" key="3">
    <source>
        <dbReference type="PROSITE" id="PS50188"/>
    </source>
</evidence>
<feature type="domain" description="B30.2/SPRY" evidence="3">
    <location>
        <begin position="454"/>
        <end position="647"/>
    </location>
</feature>
<dbReference type="InterPro" id="IPR013320">
    <property type="entry name" value="ConA-like_dom_sf"/>
</dbReference>
<feature type="region of interest" description="Disordered" evidence="2">
    <location>
        <begin position="149"/>
        <end position="249"/>
    </location>
</feature>
<reference evidence="6" key="5">
    <citation type="submission" date="2018-04" db="UniProtKB">
        <authorList>
            <consortium name="EnsemblFungi"/>
        </authorList>
    </citation>
    <scope>IDENTIFICATION</scope>
    <source>
        <strain evidence="6">R3-111a-1</strain>
    </source>
</reference>
<dbReference type="Pfam" id="PF00622">
    <property type="entry name" value="SPRY"/>
    <property type="match status" value="1"/>
</dbReference>
<dbReference type="InterPro" id="IPR035782">
    <property type="entry name" value="SPRY_RanBP9/10"/>
</dbReference>
<dbReference type="InterPro" id="IPR043136">
    <property type="entry name" value="B30.2/SPRY_sf"/>
</dbReference>
<dbReference type="Pfam" id="PF10607">
    <property type="entry name" value="CTLH"/>
    <property type="match status" value="1"/>
</dbReference>
<feature type="region of interest" description="Disordered" evidence="2">
    <location>
        <begin position="273"/>
        <end position="315"/>
    </location>
</feature>
<reference evidence="6" key="4">
    <citation type="journal article" date="2015" name="G3 (Bethesda)">
        <title>Genome sequences of three phytopathogenic species of the Magnaporthaceae family of fungi.</title>
        <authorList>
            <person name="Okagaki L.H."/>
            <person name="Nunes C.C."/>
            <person name="Sailsbery J."/>
            <person name="Clay B."/>
            <person name="Brown D."/>
            <person name="John T."/>
            <person name="Oh Y."/>
            <person name="Young N."/>
            <person name="Fitzgerald M."/>
            <person name="Haas B.J."/>
            <person name="Zeng Q."/>
            <person name="Young S."/>
            <person name="Adiconis X."/>
            <person name="Fan L."/>
            <person name="Levin J.Z."/>
            <person name="Mitchell T.K."/>
            <person name="Okubara P.A."/>
            <person name="Farman M.L."/>
            <person name="Kohn L.M."/>
            <person name="Birren B."/>
            <person name="Ma L.-J."/>
            <person name="Dean R.A."/>
        </authorList>
    </citation>
    <scope>NUCLEOTIDE SEQUENCE</scope>
    <source>
        <strain evidence="6">R3-111a-1</strain>
    </source>
</reference>
<dbReference type="CDD" id="cd12909">
    <property type="entry name" value="SPRY_RanBP9_10"/>
    <property type="match status" value="1"/>
</dbReference>
<dbReference type="HOGENOM" id="CLU_009129_2_0_1"/>
<dbReference type="EMBL" id="GL385397">
    <property type="protein sequence ID" value="EJT76937.1"/>
    <property type="molecule type" value="Genomic_DNA"/>
</dbReference>